<gene>
    <name evidence="2" type="ORF">CSOJ01_10307</name>
</gene>
<evidence type="ECO:0000313" key="3">
    <source>
        <dbReference type="Proteomes" id="UP000652219"/>
    </source>
</evidence>
<proteinExistence type="predicted"/>
<name>A0A8H6J1E9_9PEZI</name>
<dbReference type="EMBL" id="WIGN01000213">
    <property type="protein sequence ID" value="KAF6804276.1"/>
    <property type="molecule type" value="Genomic_DNA"/>
</dbReference>
<dbReference type="CDD" id="cd02440">
    <property type="entry name" value="AdoMet_MTases"/>
    <property type="match status" value="1"/>
</dbReference>
<dbReference type="SUPFAM" id="SSF53335">
    <property type="entry name" value="S-adenosyl-L-methionine-dependent methyltransferases"/>
    <property type="match status" value="1"/>
</dbReference>
<dbReference type="InterPro" id="IPR013216">
    <property type="entry name" value="Methyltransf_11"/>
</dbReference>
<sequence>MASYLAGSEVTFRGYTDDQGDTYARARPGYRQDLYKIITDYHTSTGGTLGTLLDIGCGAGTATRELGSYFQEAVGLDPSVGMITAAKSIGGRSLSSPIRFDVSTDSELGSNLSPPVSDGSIDLVAAATAAQYFDMAAFWAAAARVLKPGGTVALWRGSFLHIHPSTPNHQRVQVALNELIDEIQRYKNDSSTNGGETFEALSLPWTLQDPVAGFDQESFSRKVWNEGGKVSPDEEFFLNHQVLGLNGMEEYLATVSSTARWRQANPEAAGTEQDVVKVFRGKVEGILREASIKKGEERITAGMSGVLLMVKKSN</sequence>
<dbReference type="PANTHER" id="PTHR44942:SF10">
    <property type="entry name" value="METHYLTRANSFERASE TYPE 11 DOMAIN-CONTAINING PROTEIN"/>
    <property type="match status" value="1"/>
</dbReference>
<dbReference type="InterPro" id="IPR029063">
    <property type="entry name" value="SAM-dependent_MTases_sf"/>
</dbReference>
<accession>A0A8H6J1E9</accession>
<organism evidence="2 3">
    <name type="scientific">Colletotrichum sojae</name>
    <dbReference type="NCBI Taxonomy" id="2175907"/>
    <lineage>
        <taxon>Eukaryota</taxon>
        <taxon>Fungi</taxon>
        <taxon>Dikarya</taxon>
        <taxon>Ascomycota</taxon>
        <taxon>Pezizomycotina</taxon>
        <taxon>Sordariomycetes</taxon>
        <taxon>Hypocreomycetidae</taxon>
        <taxon>Glomerellales</taxon>
        <taxon>Glomerellaceae</taxon>
        <taxon>Colletotrichum</taxon>
        <taxon>Colletotrichum orchidearum species complex</taxon>
    </lineage>
</organism>
<dbReference type="GO" id="GO:0008757">
    <property type="term" value="F:S-adenosylmethionine-dependent methyltransferase activity"/>
    <property type="evidence" value="ECO:0007669"/>
    <property type="project" value="InterPro"/>
</dbReference>
<feature type="domain" description="Methyltransferase type 11" evidence="1">
    <location>
        <begin position="53"/>
        <end position="153"/>
    </location>
</feature>
<dbReference type="PANTHER" id="PTHR44942">
    <property type="entry name" value="METHYLTRANSF_11 DOMAIN-CONTAINING PROTEIN"/>
    <property type="match status" value="1"/>
</dbReference>
<dbReference type="Gene3D" id="3.40.50.150">
    <property type="entry name" value="Vaccinia Virus protein VP39"/>
    <property type="match status" value="1"/>
</dbReference>
<dbReference type="GO" id="GO:0032259">
    <property type="term" value="P:methylation"/>
    <property type="evidence" value="ECO:0007669"/>
    <property type="project" value="UniProtKB-KW"/>
</dbReference>
<keyword evidence="2" id="KW-0489">Methyltransferase</keyword>
<dbReference type="AlphaFoldDB" id="A0A8H6J1E9"/>
<comment type="caution">
    <text evidence="2">The sequence shown here is derived from an EMBL/GenBank/DDBJ whole genome shotgun (WGS) entry which is preliminary data.</text>
</comment>
<evidence type="ECO:0000313" key="2">
    <source>
        <dbReference type="EMBL" id="KAF6804276.1"/>
    </source>
</evidence>
<dbReference type="Proteomes" id="UP000652219">
    <property type="component" value="Unassembled WGS sequence"/>
</dbReference>
<keyword evidence="3" id="KW-1185">Reference proteome</keyword>
<keyword evidence="2" id="KW-0808">Transferase</keyword>
<dbReference type="InterPro" id="IPR051052">
    <property type="entry name" value="Diverse_substrate_MTase"/>
</dbReference>
<reference evidence="2 3" key="1">
    <citation type="journal article" date="2020" name="Phytopathology">
        <title>Genome Sequence Resources of Colletotrichum truncatum, C. plurivorum, C. musicola, and C. sojae: Four Species Pathogenic to Soybean (Glycine max).</title>
        <authorList>
            <person name="Rogerio F."/>
            <person name="Boufleur T.R."/>
            <person name="Ciampi-Guillardi M."/>
            <person name="Sukno S.A."/>
            <person name="Thon M.R."/>
            <person name="Massola Junior N.S."/>
            <person name="Baroncelli R."/>
        </authorList>
    </citation>
    <scope>NUCLEOTIDE SEQUENCE [LARGE SCALE GENOMIC DNA]</scope>
    <source>
        <strain evidence="2 3">LFN0009</strain>
    </source>
</reference>
<protein>
    <submittedName>
        <fullName evidence="2">Trans-aconitate 3-methyltransferase</fullName>
    </submittedName>
</protein>
<evidence type="ECO:0000259" key="1">
    <source>
        <dbReference type="Pfam" id="PF08241"/>
    </source>
</evidence>
<dbReference type="Pfam" id="PF08241">
    <property type="entry name" value="Methyltransf_11"/>
    <property type="match status" value="1"/>
</dbReference>